<feature type="non-terminal residue" evidence="6">
    <location>
        <position position="1"/>
    </location>
</feature>
<keyword evidence="1" id="KW-0723">Serine/threonine-protein kinase</keyword>
<evidence type="ECO:0000256" key="4">
    <source>
        <dbReference type="ARBA" id="ARBA00022777"/>
    </source>
</evidence>
<dbReference type="Proteomes" id="UP001439008">
    <property type="component" value="Unassembled WGS sequence"/>
</dbReference>
<dbReference type="SUPFAM" id="SSF56112">
    <property type="entry name" value="Protein kinase-like (PK-like)"/>
    <property type="match status" value="1"/>
</dbReference>
<evidence type="ECO:0000313" key="7">
    <source>
        <dbReference type="Proteomes" id="UP001439008"/>
    </source>
</evidence>
<dbReference type="InterPro" id="IPR011009">
    <property type="entry name" value="Kinase-like_dom_sf"/>
</dbReference>
<evidence type="ECO:0000313" key="6">
    <source>
        <dbReference type="EMBL" id="MES1921840.1"/>
    </source>
</evidence>
<accession>A0ABV2AQ89</accession>
<name>A0ABV2AQ89_9EUKA</name>
<reference evidence="6 7" key="1">
    <citation type="journal article" date="2024" name="BMC Biol.">
        <title>Comparative genomics of Ascetosporea gives new insight into the evolutionary basis for animal parasitism in Rhizaria.</title>
        <authorList>
            <person name="Hiltunen Thoren M."/>
            <person name="Onut-Brannstrom I."/>
            <person name="Alfjorden A."/>
            <person name="Peckova H."/>
            <person name="Swords F."/>
            <person name="Hooper C."/>
            <person name="Holzer A.S."/>
            <person name="Bass D."/>
            <person name="Burki F."/>
        </authorList>
    </citation>
    <scope>NUCLEOTIDE SEQUENCE [LARGE SCALE GENOMIC DNA]</scope>
    <source>
        <strain evidence="6">20-A016</strain>
    </source>
</reference>
<evidence type="ECO:0000256" key="1">
    <source>
        <dbReference type="ARBA" id="ARBA00022527"/>
    </source>
</evidence>
<proteinExistence type="predicted"/>
<keyword evidence="7" id="KW-1185">Reference proteome</keyword>
<evidence type="ECO:0000256" key="5">
    <source>
        <dbReference type="ARBA" id="ARBA00022840"/>
    </source>
</evidence>
<keyword evidence="3" id="KW-0547">Nucleotide-binding</keyword>
<keyword evidence="4" id="KW-0418">Kinase</keyword>
<dbReference type="Gene3D" id="1.10.510.10">
    <property type="entry name" value="Transferase(Phosphotransferase) domain 1"/>
    <property type="match status" value="1"/>
</dbReference>
<protein>
    <recommendedName>
        <fullName evidence="8">Protein kinase</fullName>
    </recommendedName>
</protein>
<evidence type="ECO:0000256" key="2">
    <source>
        <dbReference type="ARBA" id="ARBA00022679"/>
    </source>
</evidence>
<evidence type="ECO:0008006" key="8">
    <source>
        <dbReference type="Google" id="ProtNLM"/>
    </source>
</evidence>
<sequence>KIGTICIKNKKIKITYHKSNHLKTNKFKRPFGDKSRDLDKNVLNIEPRYSSKFFSPQAISLIKALLEKSPSKRLGSGPDGISEIKEHEWFNPIDFGLLENGYIDPPWKPSKKDFPQKHNRMSINNNRNKYKRIKIPEQFHKKFSGFEYVSKKAIQLEIVEVLECLDRKGNLESETDRREKKNRDCCSVM</sequence>
<gene>
    <name evidence="6" type="ORF">MHBO_003377</name>
</gene>
<organism evidence="6 7">
    <name type="scientific">Bonamia ostreae</name>
    <dbReference type="NCBI Taxonomy" id="126728"/>
    <lineage>
        <taxon>Eukaryota</taxon>
        <taxon>Sar</taxon>
        <taxon>Rhizaria</taxon>
        <taxon>Endomyxa</taxon>
        <taxon>Ascetosporea</taxon>
        <taxon>Haplosporida</taxon>
        <taxon>Bonamia</taxon>
    </lineage>
</organism>
<dbReference type="PANTHER" id="PTHR24351">
    <property type="entry name" value="RIBOSOMAL PROTEIN S6 KINASE"/>
    <property type="match status" value="1"/>
</dbReference>
<dbReference type="EMBL" id="JBDODL010001842">
    <property type="protein sequence ID" value="MES1921840.1"/>
    <property type="molecule type" value="Genomic_DNA"/>
</dbReference>
<comment type="caution">
    <text evidence="6">The sequence shown here is derived from an EMBL/GenBank/DDBJ whole genome shotgun (WGS) entry which is preliminary data.</text>
</comment>
<evidence type="ECO:0000256" key="3">
    <source>
        <dbReference type="ARBA" id="ARBA00022741"/>
    </source>
</evidence>
<keyword evidence="5" id="KW-0067">ATP-binding</keyword>
<keyword evidence="2" id="KW-0808">Transferase</keyword>